<name>A0A6N8L2Y6_9SPHI</name>
<feature type="repeat" description="TPR" evidence="1">
    <location>
        <begin position="331"/>
        <end position="364"/>
    </location>
</feature>
<feature type="compositionally biased region" description="Acidic residues" evidence="2">
    <location>
        <begin position="169"/>
        <end position="197"/>
    </location>
</feature>
<evidence type="ECO:0000256" key="1">
    <source>
        <dbReference type="PROSITE-ProRule" id="PRU00339"/>
    </source>
</evidence>
<dbReference type="OrthoDB" id="594666at2"/>
<evidence type="ECO:0000313" key="3">
    <source>
        <dbReference type="EMBL" id="MVZ63454.1"/>
    </source>
</evidence>
<proteinExistence type="predicted"/>
<evidence type="ECO:0000313" key="4">
    <source>
        <dbReference type="Proteomes" id="UP000435036"/>
    </source>
</evidence>
<dbReference type="RefSeq" id="WP_160370169.1">
    <property type="nucleotide sequence ID" value="NZ_WSQA01000013.1"/>
</dbReference>
<sequence length="379" mass="44245">MDQLQLFRKALENPLEVSEPDFQRLLSKYPYAQPLVFANERKKQLEQKPIDKQKTLLYAYNAFWLKDYLQKPIKEIPELEVDSDEYISFEELEPTEDMLEATTTNVPVAEEQNEEVSTEEFVIAEVEASPAASIAAEVEEEEELDESQLFDYEKYALGAKPRAAKVVQEEETPEVEEEPEAEVEEEEDSPIAVEEEEIGARSEEDISLYNDELMPYSFRWWLYKTRLEHADTYQPFATPSFPKPHKGQFDAKKLDEAILDQQIRENIFHLQNPEDKLSEKYKKDTVEFNPVQDSDEVIAKFIREEPQIQPPRAEEINTENKARRSSEDHLTVVTETLANIYEGQGMYEKAILVFKKLISENPEKKSYFALRIKELEQKL</sequence>
<accession>A0A6N8L2Y6</accession>
<dbReference type="PROSITE" id="PS50005">
    <property type="entry name" value="TPR"/>
    <property type="match status" value="1"/>
</dbReference>
<dbReference type="InterPro" id="IPR019734">
    <property type="entry name" value="TPR_rpt"/>
</dbReference>
<comment type="caution">
    <text evidence="3">The sequence shown here is derived from an EMBL/GenBank/DDBJ whole genome shotgun (WGS) entry which is preliminary data.</text>
</comment>
<feature type="region of interest" description="Disordered" evidence="2">
    <location>
        <begin position="165"/>
        <end position="199"/>
    </location>
</feature>
<dbReference type="Proteomes" id="UP000435036">
    <property type="component" value="Unassembled WGS sequence"/>
</dbReference>
<reference evidence="3 4" key="1">
    <citation type="submission" date="2019-12" db="EMBL/GenBank/DDBJ databases">
        <authorList>
            <person name="Dong K."/>
        </authorList>
    </citation>
    <scope>NUCLEOTIDE SEQUENCE [LARGE SCALE GENOMIC DNA]</scope>
    <source>
        <strain evidence="3 4">JCM 31225</strain>
    </source>
</reference>
<dbReference type="EMBL" id="WSQA01000013">
    <property type="protein sequence ID" value="MVZ63454.1"/>
    <property type="molecule type" value="Genomic_DNA"/>
</dbReference>
<evidence type="ECO:0000256" key="2">
    <source>
        <dbReference type="SAM" id="MobiDB-lite"/>
    </source>
</evidence>
<keyword evidence="4" id="KW-1185">Reference proteome</keyword>
<dbReference type="AlphaFoldDB" id="A0A6N8L2Y6"/>
<gene>
    <name evidence="3" type="ORF">GQF63_15610</name>
</gene>
<keyword evidence="1" id="KW-0802">TPR repeat</keyword>
<protein>
    <submittedName>
        <fullName evidence="3">Uncharacterized protein</fullName>
    </submittedName>
</protein>
<organism evidence="3 4">
    <name type="scientific">Sphingobacterium humi</name>
    <dbReference type="NCBI Taxonomy" id="1796905"/>
    <lineage>
        <taxon>Bacteria</taxon>
        <taxon>Pseudomonadati</taxon>
        <taxon>Bacteroidota</taxon>
        <taxon>Sphingobacteriia</taxon>
        <taxon>Sphingobacteriales</taxon>
        <taxon>Sphingobacteriaceae</taxon>
        <taxon>Sphingobacterium</taxon>
    </lineage>
</organism>